<dbReference type="EMBL" id="FOAN01000003">
    <property type="protein sequence ID" value="SEL34950.1"/>
    <property type="molecule type" value="Genomic_DNA"/>
</dbReference>
<keyword evidence="3" id="KW-1185">Reference proteome</keyword>
<dbReference type="GO" id="GO:0016757">
    <property type="term" value="F:glycosyltransferase activity"/>
    <property type="evidence" value="ECO:0007669"/>
    <property type="project" value="UniProtKB-ARBA"/>
</dbReference>
<dbReference type="STRING" id="1036779.SAMN04515666_103487"/>
<organism evidence="2 3">
    <name type="scientific">Bosea lupini</name>
    <dbReference type="NCBI Taxonomy" id="1036779"/>
    <lineage>
        <taxon>Bacteria</taxon>
        <taxon>Pseudomonadati</taxon>
        <taxon>Pseudomonadota</taxon>
        <taxon>Alphaproteobacteria</taxon>
        <taxon>Hyphomicrobiales</taxon>
        <taxon>Boseaceae</taxon>
        <taxon>Bosea</taxon>
    </lineage>
</organism>
<sequence>MRILHLLNHTTQSNGHVHAAVDLACEQSRLGHVVAVASGGGDFDALLVRNGIKLFTIDHRRKATTLLGSAWALRQAVGSFGADIVHAHMMTSAVLAWPICKLAGIPLITTVHNEFEKSAILMGLGTRVIAVSAAVGASMRRRGVPAAKLRVILNGTIGSARLANRETTPVTLASPSILFVGGLHPRKGLADLFAAFDMVHRQHPQARLHIVGDGPFAQTYREMVAGLSCHEAVRFEGSKADPFPWMRGADIFVLPSHADPAPLVLPEAREAGCAVVATRVDGIPELLEGGEAGVLVPPRDPDALAAALSRLIAEPDAISHWRGRSQYRVDHLRIARVARETLDLYDEAALQLGRKAGSVLPRTG</sequence>
<dbReference type="Pfam" id="PF13692">
    <property type="entry name" value="Glyco_trans_1_4"/>
    <property type="match status" value="1"/>
</dbReference>
<dbReference type="PANTHER" id="PTHR12526">
    <property type="entry name" value="GLYCOSYLTRANSFERASE"/>
    <property type="match status" value="1"/>
</dbReference>
<evidence type="ECO:0000313" key="2">
    <source>
        <dbReference type="EMBL" id="SEL34950.1"/>
    </source>
</evidence>
<gene>
    <name evidence="2" type="ORF">SAMN04515666_103487</name>
</gene>
<dbReference type="Gene3D" id="3.40.50.2000">
    <property type="entry name" value="Glycogen Phosphorylase B"/>
    <property type="match status" value="2"/>
</dbReference>
<dbReference type="InterPro" id="IPR028098">
    <property type="entry name" value="Glyco_trans_4-like_N"/>
</dbReference>
<dbReference type="Pfam" id="PF13439">
    <property type="entry name" value="Glyco_transf_4"/>
    <property type="match status" value="1"/>
</dbReference>
<proteinExistence type="predicted"/>
<accession>A0A1H7PGQ4</accession>
<protein>
    <submittedName>
        <fullName evidence="2">Glycosyltransferase involved in cell wall bisynthesis</fullName>
    </submittedName>
</protein>
<evidence type="ECO:0000313" key="3">
    <source>
        <dbReference type="Proteomes" id="UP000199664"/>
    </source>
</evidence>
<feature type="domain" description="Glycosyltransferase subfamily 4-like N-terminal" evidence="1">
    <location>
        <begin position="14"/>
        <end position="155"/>
    </location>
</feature>
<reference evidence="3" key="1">
    <citation type="submission" date="2016-10" db="EMBL/GenBank/DDBJ databases">
        <authorList>
            <person name="Varghese N."/>
            <person name="Submissions S."/>
        </authorList>
    </citation>
    <scope>NUCLEOTIDE SEQUENCE [LARGE SCALE GENOMIC DNA]</scope>
    <source>
        <strain evidence="3">LMG 26383,CCUG 61248,R- 45681</strain>
    </source>
</reference>
<dbReference type="PANTHER" id="PTHR12526:SF630">
    <property type="entry name" value="GLYCOSYLTRANSFERASE"/>
    <property type="match status" value="1"/>
</dbReference>
<name>A0A1H7PGQ4_9HYPH</name>
<dbReference type="Proteomes" id="UP000199664">
    <property type="component" value="Unassembled WGS sequence"/>
</dbReference>
<keyword evidence="2" id="KW-0808">Transferase</keyword>
<dbReference type="AlphaFoldDB" id="A0A1H7PGQ4"/>
<evidence type="ECO:0000259" key="1">
    <source>
        <dbReference type="Pfam" id="PF13439"/>
    </source>
</evidence>
<dbReference type="RefSeq" id="WP_091833834.1">
    <property type="nucleotide sequence ID" value="NZ_FOAN01000003.1"/>
</dbReference>
<dbReference type="SUPFAM" id="SSF53756">
    <property type="entry name" value="UDP-Glycosyltransferase/glycogen phosphorylase"/>
    <property type="match status" value="1"/>
</dbReference>
<dbReference type="CDD" id="cd03801">
    <property type="entry name" value="GT4_PimA-like"/>
    <property type="match status" value="1"/>
</dbReference>
<dbReference type="OrthoDB" id="9790710at2"/>